<keyword evidence="4" id="KW-1185">Reference proteome</keyword>
<feature type="transmembrane region" description="Helical" evidence="2">
    <location>
        <begin position="195"/>
        <end position="213"/>
    </location>
</feature>
<feature type="region of interest" description="Disordered" evidence="1">
    <location>
        <begin position="274"/>
        <end position="310"/>
    </location>
</feature>
<proteinExistence type="predicted"/>
<evidence type="ECO:0000313" key="3">
    <source>
        <dbReference type="EMBL" id="THH02589.1"/>
    </source>
</evidence>
<comment type="caution">
    <text evidence="3">The sequence shown here is derived from an EMBL/GenBank/DDBJ whole genome shotgun (WGS) entry which is preliminary data.</text>
</comment>
<gene>
    <name evidence="3" type="ORF">EW026_g305</name>
</gene>
<organism evidence="3 4">
    <name type="scientific">Hermanssonia centrifuga</name>
    <dbReference type="NCBI Taxonomy" id="98765"/>
    <lineage>
        <taxon>Eukaryota</taxon>
        <taxon>Fungi</taxon>
        <taxon>Dikarya</taxon>
        <taxon>Basidiomycota</taxon>
        <taxon>Agaricomycotina</taxon>
        <taxon>Agaricomycetes</taxon>
        <taxon>Polyporales</taxon>
        <taxon>Meruliaceae</taxon>
        <taxon>Hermanssonia</taxon>
    </lineage>
</organism>
<dbReference type="Proteomes" id="UP000309038">
    <property type="component" value="Unassembled WGS sequence"/>
</dbReference>
<reference evidence="3 4" key="1">
    <citation type="submission" date="2019-02" db="EMBL/GenBank/DDBJ databases">
        <title>Genome sequencing of the rare red list fungi Phlebia centrifuga.</title>
        <authorList>
            <person name="Buettner E."/>
            <person name="Kellner H."/>
        </authorList>
    </citation>
    <scope>NUCLEOTIDE SEQUENCE [LARGE SCALE GENOMIC DNA]</scope>
    <source>
        <strain evidence="3 4">DSM 108282</strain>
    </source>
</reference>
<evidence type="ECO:0000256" key="1">
    <source>
        <dbReference type="SAM" id="MobiDB-lite"/>
    </source>
</evidence>
<feature type="transmembrane region" description="Helical" evidence="2">
    <location>
        <begin position="43"/>
        <end position="63"/>
    </location>
</feature>
<evidence type="ECO:0000256" key="2">
    <source>
        <dbReference type="SAM" id="Phobius"/>
    </source>
</evidence>
<name>A0A4S4KV04_9APHY</name>
<accession>A0A4S4KV04</accession>
<keyword evidence="2" id="KW-0812">Transmembrane</keyword>
<feature type="transmembrane region" description="Helical" evidence="2">
    <location>
        <begin position="129"/>
        <end position="147"/>
    </location>
</feature>
<feature type="region of interest" description="Disordered" evidence="1">
    <location>
        <begin position="222"/>
        <end position="250"/>
    </location>
</feature>
<dbReference type="EMBL" id="SGPJ01000004">
    <property type="protein sequence ID" value="THH02589.1"/>
    <property type="molecule type" value="Genomic_DNA"/>
</dbReference>
<keyword evidence="2" id="KW-1133">Transmembrane helix</keyword>
<feature type="transmembrane region" description="Helical" evidence="2">
    <location>
        <begin position="69"/>
        <end position="94"/>
    </location>
</feature>
<dbReference type="AlphaFoldDB" id="A0A4S4KV04"/>
<evidence type="ECO:0000313" key="4">
    <source>
        <dbReference type="Proteomes" id="UP000309038"/>
    </source>
</evidence>
<feature type="compositionally biased region" description="Polar residues" evidence="1">
    <location>
        <begin position="274"/>
        <end position="283"/>
    </location>
</feature>
<sequence>MVAAACQQSVNADISGIGVRLSFYLQNFLLVILVDRSWQDAPGALWTFISTSFGLTIAAVVQARQGQLSFFQAVTVTNLVWLANFGTFLALASYSRHRIKEEEKGQDGVITKKLRKANKKGGANHKMKVAAMLQTVLSMILTIMTWAKPDAFQLIDSDGNPDVACNVDFKYVAFFAVSFPASESHPGKLSPGQKLGLTVSVMLMIVYAAVTVHETFSYTRRKRHTIPSDQEAQRQDEGDKPPVPPKVIITPAVPMPEPSFELLQANSPAPSIMLSQRSHSSLGGYSLPPSISEPPTRPRGPRRPPPKPPFREVDPMFLGITMVQTIIFVYFIVVTELLLKRNKQADNSGGLWGFGQSCIEYHIMVMHGRESNMQQTDHPQDMHPEVPY</sequence>
<keyword evidence="2" id="KW-0472">Membrane</keyword>
<feature type="transmembrane region" description="Helical" evidence="2">
    <location>
        <begin position="317"/>
        <end position="339"/>
    </location>
</feature>
<feature type="compositionally biased region" description="Basic and acidic residues" evidence="1">
    <location>
        <begin position="231"/>
        <end position="240"/>
    </location>
</feature>
<protein>
    <submittedName>
        <fullName evidence="3">Uncharacterized protein</fullName>
    </submittedName>
</protein>
<feature type="transmembrane region" description="Helical" evidence="2">
    <location>
        <begin position="17"/>
        <end position="34"/>
    </location>
</feature>